<dbReference type="EMBL" id="CAKMRJ010001112">
    <property type="protein sequence ID" value="CAH1422539.1"/>
    <property type="molecule type" value="Genomic_DNA"/>
</dbReference>
<accession>A0AAU9MEJ3</accession>
<reference evidence="1 2" key="1">
    <citation type="submission" date="2022-01" db="EMBL/GenBank/DDBJ databases">
        <authorList>
            <person name="Xiong W."/>
            <person name="Schranz E."/>
        </authorList>
    </citation>
    <scope>NUCLEOTIDE SEQUENCE [LARGE SCALE GENOMIC DNA]</scope>
</reference>
<sequence length="208" mass="24671">MAESSRRRKSKELKTTKKTRIRYVRDEESNDDLLDLGLLDVEEDNFNPTSNLCDDPFLNILCDDKMLKNNQFERDDEVDVEDIHQVEHEHEHLEDENDLEVGVEFRVHDPLVKWNKMKPTVDELYESPAQLRFYYLADIASTWTTESCPAIIEKMEEFGKEIRNWKVIDTGGYVFETRYVYATYKVDLEQKYYTCRLWEISGIPCVHG</sequence>
<proteinExistence type="predicted"/>
<evidence type="ECO:0000313" key="1">
    <source>
        <dbReference type="EMBL" id="CAH1422539.1"/>
    </source>
</evidence>
<comment type="caution">
    <text evidence="1">The sequence shown here is derived from an EMBL/GenBank/DDBJ whole genome shotgun (WGS) entry which is preliminary data.</text>
</comment>
<protein>
    <recommendedName>
        <fullName evidence="3">SWIM-type domain-containing protein</fullName>
    </recommendedName>
</protein>
<keyword evidence="2" id="KW-1185">Reference proteome</keyword>
<evidence type="ECO:0000313" key="2">
    <source>
        <dbReference type="Proteomes" id="UP001157418"/>
    </source>
</evidence>
<dbReference type="PANTHER" id="PTHR31973">
    <property type="entry name" value="POLYPROTEIN, PUTATIVE-RELATED"/>
    <property type="match status" value="1"/>
</dbReference>
<dbReference type="AlphaFoldDB" id="A0AAU9MEJ3"/>
<name>A0AAU9MEJ3_9ASTR</name>
<dbReference type="PANTHER" id="PTHR31973:SF197">
    <property type="entry name" value="SWIM-TYPE DOMAIN-CONTAINING PROTEIN"/>
    <property type="match status" value="1"/>
</dbReference>
<gene>
    <name evidence="1" type="ORF">LVIROSA_LOCUS9865</name>
</gene>
<evidence type="ECO:0008006" key="3">
    <source>
        <dbReference type="Google" id="ProtNLM"/>
    </source>
</evidence>
<organism evidence="1 2">
    <name type="scientific">Lactuca virosa</name>
    <dbReference type="NCBI Taxonomy" id="75947"/>
    <lineage>
        <taxon>Eukaryota</taxon>
        <taxon>Viridiplantae</taxon>
        <taxon>Streptophyta</taxon>
        <taxon>Embryophyta</taxon>
        <taxon>Tracheophyta</taxon>
        <taxon>Spermatophyta</taxon>
        <taxon>Magnoliopsida</taxon>
        <taxon>eudicotyledons</taxon>
        <taxon>Gunneridae</taxon>
        <taxon>Pentapetalae</taxon>
        <taxon>asterids</taxon>
        <taxon>campanulids</taxon>
        <taxon>Asterales</taxon>
        <taxon>Asteraceae</taxon>
        <taxon>Cichorioideae</taxon>
        <taxon>Cichorieae</taxon>
        <taxon>Lactucinae</taxon>
        <taxon>Lactuca</taxon>
    </lineage>
</organism>
<dbReference type="Proteomes" id="UP001157418">
    <property type="component" value="Unassembled WGS sequence"/>
</dbReference>